<accession>A0A9E2S7Y0</accession>
<dbReference type="Proteomes" id="UP000812270">
    <property type="component" value="Unassembled WGS sequence"/>
</dbReference>
<reference evidence="1" key="1">
    <citation type="submission" date="2021-06" db="EMBL/GenBank/DDBJ databases">
        <authorList>
            <person name="Huq M.A."/>
        </authorList>
    </citation>
    <scope>NUCLEOTIDE SEQUENCE</scope>
    <source>
        <strain evidence="1">MAH-26</strain>
    </source>
</reference>
<comment type="caution">
    <text evidence="1">The sequence shown here is derived from an EMBL/GenBank/DDBJ whole genome shotgun (WGS) entry which is preliminary data.</text>
</comment>
<protein>
    <recommendedName>
        <fullName evidence="3">ParB/Sulfiredoxin domain-containing protein</fullName>
    </recommendedName>
</protein>
<evidence type="ECO:0000313" key="2">
    <source>
        <dbReference type="Proteomes" id="UP000812270"/>
    </source>
</evidence>
<dbReference type="EMBL" id="JAHSPG010000008">
    <property type="protein sequence ID" value="MBV4357891.1"/>
    <property type="molecule type" value="Genomic_DNA"/>
</dbReference>
<proteinExistence type="predicted"/>
<sequence>MKQISKDFLLDFIEASEIELRCTQEKLCVPIVERIYRKMRAGIKFPNIKVDDDVICDGHHRYLASLIADYPLDIDPSFKTSATKTVFWKSITFDENDWDTRAKVNILNEHDALYNNIGMDALLEMLK</sequence>
<gene>
    <name evidence="1" type="ORF">KTO63_12075</name>
</gene>
<name>A0A9E2S7Y0_9BACT</name>
<dbReference type="AlphaFoldDB" id="A0A9E2S7Y0"/>
<organism evidence="1 2">
    <name type="scientific">Pinibacter aurantiacus</name>
    <dbReference type="NCBI Taxonomy" id="2851599"/>
    <lineage>
        <taxon>Bacteria</taxon>
        <taxon>Pseudomonadati</taxon>
        <taxon>Bacteroidota</taxon>
        <taxon>Chitinophagia</taxon>
        <taxon>Chitinophagales</taxon>
        <taxon>Chitinophagaceae</taxon>
        <taxon>Pinibacter</taxon>
    </lineage>
</organism>
<keyword evidence="2" id="KW-1185">Reference proteome</keyword>
<dbReference type="RefSeq" id="WP_217791544.1">
    <property type="nucleotide sequence ID" value="NZ_JAHSPG010000008.1"/>
</dbReference>
<evidence type="ECO:0000313" key="1">
    <source>
        <dbReference type="EMBL" id="MBV4357891.1"/>
    </source>
</evidence>
<evidence type="ECO:0008006" key="3">
    <source>
        <dbReference type="Google" id="ProtNLM"/>
    </source>
</evidence>